<dbReference type="InterPro" id="IPR036188">
    <property type="entry name" value="FAD/NAD-bd_sf"/>
</dbReference>
<accession>A0A381TTH6</accession>
<feature type="non-terminal residue" evidence="1">
    <location>
        <position position="73"/>
    </location>
</feature>
<dbReference type="PANTHER" id="PTHR10668">
    <property type="entry name" value="PHYTOENE DEHYDROGENASE"/>
    <property type="match status" value="1"/>
</dbReference>
<gene>
    <name evidence="1" type="ORF">METZ01_LOCUS72189</name>
</gene>
<protein>
    <recommendedName>
        <fullName evidence="2">FAD dependent oxidoreductase domain-containing protein</fullName>
    </recommendedName>
</protein>
<sequence>MENTEYDAIIIGAGHNGLVTATYLAKEGLDVLVLERLDRVGGAVTTDEFSPGFMGPMCSYVSHVLQGKVVDDL</sequence>
<dbReference type="AlphaFoldDB" id="A0A381TTH6"/>
<dbReference type="PRINTS" id="PR00419">
    <property type="entry name" value="ADXRDTASE"/>
</dbReference>
<dbReference type="Pfam" id="PF13450">
    <property type="entry name" value="NAD_binding_8"/>
    <property type="match status" value="1"/>
</dbReference>
<organism evidence="1">
    <name type="scientific">marine metagenome</name>
    <dbReference type="NCBI Taxonomy" id="408172"/>
    <lineage>
        <taxon>unclassified sequences</taxon>
        <taxon>metagenomes</taxon>
        <taxon>ecological metagenomes</taxon>
    </lineage>
</organism>
<dbReference type="SUPFAM" id="SSF51905">
    <property type="entry name" value="FAD/NAD(P)-binding domain"/>
    <property type="match status" value="1"/>
</dbReference>
<dbReference type="PANTHER" id="PTHR10668:SF103">
    <property type="entry name" value="PYRIDINE NUCLEOTIDE-DISULFIDE OXIDOREDUCTASE DOMAIN-CONTAINING PROTEIN 2"/>
    <property type="match status" value="1"/>
</dbReference>
<proteinExistence type="predicted"/>
<reference evidence="1" key="1">
    <citation type="submission" date="2018-05" db="EMBL/GenBank/DDBJ databases">
        <authorList>
            <person name="Lanie J.A."/>
            <person name="Ng W.-L."/>
            <person name="Kazmierczak K.M."/>
            <person name="Andrzejewski T.M."/>
            <person name="Davidsen T.M."/>
            <person name="Wayne K.J."/>
            <person name="Tettelin H."/>
            <person name="Glass J.I."/>
            <person name="Rusch D."/>
            <person name="Podicherti R."/>
            <person name="Tsui H.-C.T."/>
            <person name="Winkler M.E."/>
        </authorList>
    </citation>
    <scope>NUCLEOTIDE SEQUENCE</scope>
</reference>
<evidence type="ECO:0008006" key="2">
    <source>
        <dbReference type="Google" id="ProtNLM"/>
    </source>
</evidence>
<dbReference type="EMBL" id="UINC01005137">
    <property type="protein sequence ID" value="SVA19335.1"/>
    <property type="molecule type" value="Genomic_DNA"/>
</dbReference>
<dbReference type="Gene3D" id="3.50.50.60">
    <property type="entry name" value="FAD/NAD(P)-binding domain"/>
    <property type="match status" value="1"/>
</dbReference>
<name>A0A381TTH6_9ZZZZ</name>
<evidence type="ECO:0000313" key="1">
    <source>
        <dbReference type="EMBL" id="SVA19335.1"/>
    </source>
</evidence>